<keyword evidence="6" id="KW-1185">Reference proteome</keyword>
<evidence type="ECO:0000313" key="6">
    <source>
        <dbReference type="Proteomes" id="UP000460435"/>
    </source>
</evidence>
<keyword evidence="3" id="KW-0804">Transcription</keyword>
<dbReference type="PANTHER" id="PTHR33154:SF33">
    <property type="entry name" value="TRANSCRIPTIONAL REPRESSOR SDPR"/>
    <property type="match status" value="1"/>
</dbReference>
<dbReference type="EMBL" id="WLZY01000001">
    <property type="protein sequence ID" value="NDL55802.1"/>
    <property type="molecule type" value="Genomic_DNA"/>
</dbReference>
<accession>A0A7K3LYP0</accession>
<protein>
    <submittedName>
        <fullName evidence="5">Metalloregulator ArsR/SmtB family transcription factor</fullName>
    </submittedName>
</protein>
<dbReference type="InterPro" id="IPR045981">
    <property type="entry name" value="DUF5937"/>
</dbReference>
<gene>
    <name evidence="5" type="ORF">F7O44_01820</name>
</gene>
<keyword evidence="2" id="KW-0238">DNA-binding</keyword>
<dbReference type="PANTHER" id="PTHR33154">
    <property type="entry name" value="TRANSCRIPTIONAL REGULATOR, ARSR FAMILY"/>
    <property type="match status" value="1"/>
</dbReference>
<dbReference type="InterPro" id="IPR051081">
    <property type="entry name" value="HTH_MetalResp_TranReg"/>
</dbReference>
<comment type="caution">
    <text evidence="5">The sequence shown here is derived from an EMBL/GenBank/DDBJ whole genome shotgun (WGS) entry which is preliminary data.</text>
</comment>
<evidence type="ECO:0000256" key="3">
    <source>
        <dbReference type="ARBA" id="ARBA00023163"/>
    </source>
</evidence>
<evidence type="ECO:0000256" key="2">
    <source>
        <dbReference type="ARBA" id="ARBA00023125"/>
    </source>
</evidence>
<dbReference type="SMART" id="SM00418">
    <property type="entry name" value="HTH_ARSR"/>
    <property type="match status" value="1"/>
</dbReference>
<dbReference type="InterPro" id="IPR011991">
    <property type="entry name" value="ArsR-like_HTH"/>
</dbReference>
<dbReference type="InterPro" id="IPR036388">
    <property type="entry name" value="WH-like_DNA-bd_sf"/>
</dbReference>
<dbReference type="Pfam" id="PF12840">
    <property type="entry name" value="HTH_20"/>
    <property type="match status" value="1"/>
</dbReference>
<evidence type="ECO:0000313" key="5">
    <source>
        <dbReference type="EMBL" id="NDL55802.1"/>
    </source>
</evidence>
<dbReference type="GO" id="GO:0003700">
    <property type="term" value="F:DNA-binding transcription factor activity"/>
    <property type="evidence" value="ECO:0007669"/>
    <property type="project" value="InterPro"/>
</dbReference>
<name>A0A7K3LYP0_9ACTN</name>
<dbReference type="PROSITE" id="PS50987">
    <property type="entry name" value="HTH_ARSR_2"/>
    <property type="match status" value="1"/>
</dbReference>
<organism evidence="5 6">
    <name type="scientific">Phytoactinopolyspora mesophila</name>
    <dbReference type="NCBI Taxonomy" id="2650750"/>
    <lineage>
        <taxon>Bacteria</taxon>
        <taxon>Bacillati</taxon>
        <taxon>Actinomycetota</taxon>
        <taxon>Actinomycetes</taxon>
        <taxon>Jiangellales</taxon>
        <taxon>Jiangellaceae</taxon>
        <taxon>Phytoactinopolyspora</taxon>
    </lineage>
</organism>
<feature type="domain" description="HTH arsR-type" evidence="4">
    <location>
        <begin position="275"/>
        <end position="368"/>
    </location>
</feature>
<dbReference type="RefSeq" id="WP_162448477.1">
    <property type="nucleotide sequence ID" value="NZ_WLZY01000001.1"/>
</dbReference>
<dbReference type="InterPro" id="IPR001845">
    <property type="entry name" value="HTH_ArsR_DNA-bd_dom"/>
</dbReference>
<dbReference type="Proteomes" id="UP000460435">
    <property type="component" value="Unassembled WGS sequence"/>
</dbReference>
<dbReference type="InterPro" id="IPR036390">
    <property type="entry name" value="WH_DNA-bd_sf"/>
</dbReference>
<dbReference type="SUPFAM" id="SSF46785">
    <property type="entry name" value="Winged helix' DNA-binding domain"/>
    <property type="match status" value="1"/>
</dbReference>
<dbReference type="PRINTS" id="PR00778">
    <property type="entry name" value="HTHARSR"/>
</dbReference>
<dbReference type="Gene3D" id="1.10.10.10">
    <property type="entry name" value="Winged helix-like DNA-binding domain superfamily/Winged helix DNA-binding domain"/>
    <property type="match status" value="1"/>
</dbReference>
<dbReference type="Pfam" id="PF19361">
    <property type="entry name" value="DUF5937"/>
    <property type="match status" value="1"/>
</dbReference>
<evidence type="ECO:0000259" key="4">
    <source>
        <dbReference type="PROSITE" id="PS50987"/>
    </source>
</evidence>
<sequence>MAITVELSGVRASDVSVQLSPIAELMAILHVVAEPGHHPDRTSFVKHLGSVISEDLRRVLAELSPFWARFRSRHLMPLSAGPDGSLDDELATLGRLSVDAFTAMASEALLGVRSAEFRHLRDDPALAKTFVERCQEKSDRRGFLAARLAEDPNELQQRLVHALEQCGREFFDAEWAQLRPRLTPAKREIEQQLRHQSVPLVFASLTPTVKLYPAAARVVYDKLQTETVRADSRAYVLVPSLFTQPHLLVKHDRTYTNDVTDLPVVIQFPVMDMEMSTGFTLEHLRQRLLVLTDPARLSLCRHLVNEECTTSELARRTGMPAPQVSRHLARLRDVGLLLSDRDGRYIRHRLLLARIYRLGPELVNSIVR</sequence>
<keyword evidence="1" id="KW-0805">Transcription regulation</keyword>
<dbReference type="GO" id="GO:0003677">
    <property type="term" value="F:DNA binding"/>
    <property type="evidence" value="ECO:0007669"/>
    <property type="project" value="UniProtKB-KW"/>
</dbReference>
<dbReference type="AlphaFoldDB" id="A0A7K3LYP0"/>
<dbReference type="CDD" id="cd00090">
    <property type="entry name" value="HTH_ARSR"/>
    <property type="match status" value="1"/>
</dbReference>
<evidence type="ECO:0000256" key="1">
    <source>
        <dbReference type="ARBA" id="ARBA00023015"/>
    </source>
</evidence>
<reference evidence="5 6" key="1">
    <citation type="submission" date="2019-11" db="EMBL/GenBank/DDBJ databases">
        <authorList>
            <person name="Li X.-J."/>
            <person name="Feng X.-M."/>
        </authorList>
    </citation>
    <scope>NUCLEOTIDE SEQUENCE [LARGE SCALE GENOMIC DNA]</scope>
    <source>
        <strain evidence="5 6">XMNu-373</strain>
    </source>
</reference>
<dbReference type="NCBIfam" id="NF033788">
    <property type="entry name" value="HTH_metalloreg"/>
    <property type="match status" value="1"/>
</dbReference>
<proteinExistence type="predicted"/>